<reference evidence="2" key="2">
    <citation type="submission" date="2023-01" db="EMBL/GenBank/DDBJ databases">
        <title>Gilvimarinus xylanilyticus HB14 isolated from Caulerpa lentillifera aquaculture base in Hainan, China.</title>
        <authorList>
            <person name="Zhang Y.-J."/>
        </authorList>
    </citation>
    <scope>NUCLEOTIDE SEQUENCE</scope>
    <source>
        <strain evidence="2">HB14</strain>
    </source>
</reference>
<keyword evidence="1" id="KW-0732">Signal</keyword>
<feature type="chain" id="PRO_5040790123" evidence="1">
    <location>
        <begin position="20"/>
        <end position="97"/>
    </location>
</feature>
<evidence type="ECO:0000313" key="2">
    <source>
        <dbReference type="EMBL" id="MCP8898794.1"/>
    </source>
</evidence>
<keyword evidence="3" id="KW-1185">Reference proteome</keyword>
<dbReference type="EMBL" id="JAMFTH010000001">
    <property type="protein sequence ID" value="MCP8898794.1"/>
    <property type="molecule type" value="Genomic_DNA"/>
</dbReference>
<proteinExistence type="predicted"/>
<protein>
    <submittedName>
        <fullName evidence="2">DUF2845 domain-containing protein</fullName>
    </submittedName>
</protein>
<evidence type="ECO:0000313" key="3">
    <source>
        <dbReference type="Proteomes" id="UP001139319"/>
    </source>
</evidence>
<sequence length="97" mass="10727">MKAALIFLVFTLASANLLAETVRIPIGQQGEHSQATPQTGDSKAQVLEKYGDPTQQSGPVGDPAIYRWDYQDFVVYFEDDRVIHAVIKFEPKVASDS</sequence>
<name>A0A9X2HXE6_9GAMM</name>
<dbReference type="Proteomes" id="UP001139319">
    <property type="component" value="Unassembled WGS sequence"/>
</dbReference>
<dbReference type="AlphaFoldDB" id="A0A9X2HXE6"/>
<gene>
    <name evidence="2" type="ORF">M6D89_05720</name>
</gene>
<reference evidence="2" key="1">
    <citation type="submission" date="2022-05" db="EMBL/GenBank/DDBJ databases">
        <authorList>
            <person name="Sun H.-N."/>
        </authorList>
    </citation>
    <scope>NUCLEOTIDE SEQUENCE</scope>
    <source>
        <strain evidence="2">HB14</strain>
    </source>
</reference>
<comment type="caution">
    <text evidence="2">The sequence shown here is derived from an EMBL/GenBank/DDBJ whole genome shotgun (WGS) entry which is preliminary data.</text>
</comment>
<organism evidence="2 3">
    <name type="scientific">Gilvimarinus xylanilyticus</name>
    <dbReference type="NCBI Taxonomy" id="2944139"/>
    <lineage>
        <taxon>Bacteria</taxon>
        <taxon>Pseudomonadati</taxon>
        <taxon>Pseudomonadota</taxon>
        <taxon>Gammaproteobacteria</taxon>
        <taxon>Cellvibrionales</taxon>
        <taxon>Cellvibrionaceae</taxon>
        <taxon>Gilvimarinus</taxon>
    </lineage>
</organism>
<feature type="signal peptide" evidence="1">
    <location>
        <begin position="1"/>
        <end position="19"/>
    </location>
</feature>
<evidence type="ECO:0000256" key="1">
    <source>
        <dbReference type="SAM" id="SignalP"/>
    </source>
</evidence>
<accession>A0A9X2HXE6</accession>
<dbReference type="RefSeq" id="WP_253967063.1">
    <property type="nucleotide sequence ID" value="NZ_JAMFTH010000001.1"/>
</dbReference>